<name>A0ABR8W5L3_9MICO</name>
<feature type="compositionally biased region" description="Basic and acidic residues" evidence="1">
    <location>
        <begin position="75"/>
        <end position="85"/>
    </location>
</feature>
<reference evidence="3 4" key="1">
    <citation type="submission" date="2020-08" db="EMBL/GenBank/DDBJ databases">
        <title>A Genomic Blueprint of the Chicken Gut Microbiome.</title>
        <authorList>
            <person name="Gilroy R."/>
            <person name="Ravi A."/>
            <person name="Getino M."/>
            <person name="Pursley I."/>
            <person name="Horton D.L."/>
            <person name="Alikhan N.-F."/>
            <person name="Baker D."/>
            <person name="Gharbi K."/>
            <person name="Hall N."/>
            <person name="Watson M."/>
            <person name="Adriaenssens E.M."/>
            <person name="Foster-Nyarko E."/>
            <person name="Jarju S."/>
            <person name="Secka A."/>
            <person name="Antonio M."/>
            <person name="Oren A."/>
            <person name="Chaudhuri R."/>
            <person name="La Ragione R.M."/>
            <person name="Hildebrand F."/>
            <person name="Pallen M.J."/>
        </authorList>
    </citation>
    <scope>NUCLEOTIDE SEQUENCE [LARGE SCALE GENOMIC DNA]</scope>
    <source>
        <strain evidence="3 4">Re1</strain>
    </source>
</reference>
<keyword evidence="2" id="KW-0812">Transmembrane</keyword>
<feature type="transmembrane region" description="Helical" evidence="2">
    <location>
        <begin position="276"/>
        <end position="298"/>
    </location>
</feature>
<keyword evidence="2" id="KW-1133">Transmembrane helix</keyword>
<feature type="transmembrane region" description="Helical" evidence="2">
    <location>
        <begin position="249"/>
        <end position="269"/>
    </location>
</feature>
<evidence type="ECO:0000256" key="2">
    <source>
        <dbReference type="SAM" id="Phobius"/>
    </source>
</evidence>
<feature type="region of interest" description="Disordered" evidence="1">
    <location>
        <begin position="1"/>
        <end position="112"/>
    </location>
</feature>
<feature type="compositionally biased region" description="Basic and acidic residues" evidence="1">
    <location>
        <begin position="93"/>
        <end position="112"/>
    </location>
</feature>
<keyword evidence="4" id="KW-1185">Reference proteome</keyword>
<dbReference type="EMBL" id="JACSPX010000001">
    <property type="protein sequence ID" value="MBD8012309.1"/>
    <property type="molecule type" value="Genomic_DNA"/>
</dbReference>
<dbReference type="RefSeq" id="WP_191712773.1">
    <property type="nucleotide sequence ID" value="NZ_JACSPX010000001.1"/>
</dbReference>
<dbReference type="Proteomes" id="UP000611521">
    <property type="component" value="Unassembled WGS sequence"/>
</dbReference>
<proteinExistence type="predicted"/>
<feature type="transmembrane region" description="Helical" evidence="2">
    <location>
        <begin position="206"/>
        <end position="229"/>
    </location>
</feature>
<protein>
    <submittedName>
        <fullName evidence="3">ABC transporter</fullName>
    </submittedName>
</protein>
<feature type="transmembrane region" description="Helical" evidence="2">
    <location>
        <begin position="318"/>
        <end position="342"/>
    </location>
</feature>
<organism evidence="3 4">
    <name type="scientific">Microbacterium commune</name>
    <dbReference type="NCBI Taxonomy" id="2762219"/>
    <lineage>
        <taxon>Bacteria</taxon>
        <taxon>Bacillati</taxon>
        <taxon>Actinomycetota</taxon>
        <taxon>Actinomycetes</taxon>
        <taxon>Micrococcales</taxon>
        <taxon>Microbacteriaceae</taxon>
        <taxon>Microbacterium</taxon>
    </lineage>
</organism>
<feature type="compositionally biased region" description="Basic and acidic residues" evidence="1">
    <location>
        <begin position="1"/>
        <end position="19"/>
    </location>
</feature>
<gene>
    <name evidence="3" type="ORF">H9633_08340</name>
</gene>
<sequence>MSDPEVPKNEQHHDVDHVVGRANEGLDAAAAAREGGSSTEAAAKPVDPDMEAFAAAERDYPGTFGASEPAASVDPRADADRRADLADAAAADGADRHDANRDDANRDDAHRDDWHRDDLHRDAAAVHDAPDTDRHAHDADAARVIDTDREHHPTVADTAYAAPGGSAAETRVVPAEPVAPPAAPQPIFVQAPEPPRELGNRGAAGAIGLVATVAFAILYLAAILGFGALGGDVTLENVGTAALETLMTWSFWVPVVVFFLSFWLLGAFVNRARWGTWVIFGLFVAIATYGGYILGQLFQAPFWRVTATESVQLVNEQLLAPLAIASFIFARELTIWFGAWVARSGAKKKALNAEAQAEYERTLEAGPAALR</sequence>
<keyword evidence="2" id="KW-0472">Membrane</keyword>
<evidence type="ECO:0000313" key="4">
    <source>
        <dbReference type="Proteomes" id="UP000611521"/>
    </source>
</evidence>
<accession>A0ABR8W5L3</accession>
<comment type="caution">
    <text evidence="3">The sequence shown here is derived from an EMBL/GenBank/DDBJ whole genome shotgun (WGS) entry which is preliminary data.</text>
</comment>
<evidence type="ECO:0000256" key="1">
    <source>
        <dbReference type="SAM" id="MobiDB-lite"/>
    </source>
</evidence>
<evidence type="ECO:0000313" key="3">
    <source>
        <dbReference type="EMBL" id="MBD8012309.1"/>
    </source>
</evidence>